<dbReference type="PANTHER" id="PTHR35340">
    <property type="entry name" value="PQQ ENZYME REPEAT PROTEIN-RELATED"/>
    <property type="match status" value="1"/>
</dbReference>
<comment type="caution">
    <text evidence="2">The sequence shown here is derived from an EMBL/GenBank/DDBJ whole genome shotgun (WGS) entry which is preliminary data.</text>
</comment>
<proteinExistence type="predicted"/>
<gene>
    <name evidence="2" type="ORF">GGX14DRAFT_601065</name>
</gene>
<dbReference type="InterPro" id="IPR039535">
    <property type="entry name" value="ASST-like"/>
</dbReference>
<evidence type="ECO:0000256" key="1">
    <source>
        <dbReference type="SAM" id="SignalP"/>
    </source>
</evidence>
<keyword evidence="1" id="KW-0732">Signal</keyword>
<dbReference type="EMBL" id="JARJCW010000136">
    <property type="protein sequence ID" value="KAJ7191185.1"/>
    <property type="molecule type" value="Genomic_DNA"/>
</dbReference>
<dbReference type="Pfam" id="PF14269">
    <property type="entry name" value="Arylsulfotran_2"/>
    <property type="match status" value="1"/>
</dbReference>
<organism evidence="2 3">
    <name type="scientific">Mycena pura</name>
    <dbReference type="NCBI Taxonomy" id="153505"/>
    <lineage>
        <taxon>Eukaryota</taxon>
        <taxon>Fungi</taxon>
        <taxon>Dikarya</taxon>
        <taxon>Basidiomycota</taxon>
        <taxon>Agaricomycotina</taxon>
        <taxon>Agaricomycetes</taxon>
        <taxon>Agaricomycetidae</taxon>
        <taxon>Agaricales</taxon>
        <taxon>Marasmiineae</taxon>
        <taxon>Mycenaceae</taxon>
        <taxon>Mycena</taxon>
    </lineage>
</organism>
<evidence type="ECO:0000313" key="3">
    <source>
        <dbReference type="Proteomes" id="UP001219525"/>
    </source>
</evidence>
<name>A0AAD6UNL2_9AGAR</name>
<accession>A0AAD6UNL2</accession>
<sequence>MHTLFTLGALAALSTRYAHALFETTYKSTSLAIEPFTVLERSLDYDPDNVNLFLVCRSPWSLPARSTIYNSNGGLVWSDPSFGPCTDLNLQIFDGQQYLTMWGGFGLAANKPQMGTGNGVAVMINFEYQIVKNVSAVNPMGTDLHEFNIVQPNNTALVTAYNPIPFDLSSIGGLANGWYLNSIMQEVDIASGRILFNWSSVDHIALSESYNNISHLSHWYTFRVDVILARPITARKFPQDLEGNYLVSSRHCQTIYKIAKNGTILWRLGGKTSDFTAIGDGTEFHWQHHARWRNDEMQISLFDDGAGSIESTVIVDEPVATGKYLNVDQKTITVSLAKRFDNFSLAEGSTEPYGDTVVVSYGNNPWVTVHDFASISVLFSAIIGPNNASFHGINNYRTFQTSTLQFAGHPKQPPAVALSGGDVYVSWNGATHVASYTLLTGHAANDVCTRVTIVPKASFETKIHGSGIRAFLKVAALAKNGTTLGTSAVYNATDGSVVL</sequence>
<protein>
    <submittedName>
        <fullName evidence="2">ASST-domain-containing protein</fullName>
    </submittedName>
</protein>
<feature type="signal peptide" evidence="1">
    <location>
        <begin position="1"/>
        <end position="20"/>
    </location>
</feature>
<dbReference type="InterPro" id="IPR053143">
    <property type="entry name" value="Arylsulfate_ST"/>
</dbReference>
<keyword evidence="3" id="KW-1185">Reference proteome</keyword>
<evidence type="ECO:0000313" key="2">
    <source>
        <dbReference type="EMBL" id="KAJ7191185.1"/>
    </source>
</evidence>
<reference evidence="2" key="1">
    <citation type="submission" date="2023-03" db="EMBL/GenBank/DDBJ databases">
        <title>Massive genome expansion in bonnet fungi (Mycena s.s.) driven by repeated elements and novel gene families across ecological guilds.</title>
        <authorList>
            <consortium name="Lawrence Berkeley National Laboratory"/>
            <person name="Harder C.B."/>
            <person name="Miyauchi S."/>
            <person name="Viragh M."/>
            <person name="Kuo A."/>
            <person name="Thoen E."/>
            <person name="Andreopoulos B."/>
            <person name="Lu D."/>
            <person name="Skrede I."/>
            <person name="Drula E."/>
            <person name="Henrissat B."/>
            <person name="Morin E."/>
            <person name="Kohler A."/>
            <person name="Barry K."/>
            <person name="LaButti K."/>
            <person name="Morin E."/>
            <person name="Salamov A."/>
            <person name="Lipzen A."/>
            <person name="Mereny Z."/>
            <person name="Hegedus B."/>
            <person name="Baldrian P."/>
            <person name="Stursova M."/>
            <person name="Weitz H."/>
            <person name="Taylor A."/>
            <person name="Grigoriev I.V."/>
            <person name="Nagy L.G."/>
            <person name="Martin F."/>
            <person name="Kauserud H."/>
        </authorList>
    </citation>
    <scope>NUCLEOTIDE SEQUENCE</scope>
    <source>
        <strain evidence="2">9144</strain>
    </source>
</reference>
<feature type="chain" id="PRO_5042214491" evidence="1">
    <location>
        <begin position="21"/>
        <end position="499"/>
    </location>
</feature>
<dbReference type="Proteomes" id="UP001219525">
    <property type="component" value="Unassembled WGS sequence"/>
</dbReference>
<dbReference type="PANTHER" id="PTHR35340:SF5">
    <property type="entry name" value="ASST-DOMAIN-CONTAINING PROTEIN"/>
    <property type="match status" value="1"/>
</dbReference>
<dbReference type="AlphaFoldDB" id="A0AAD6UNL2"/>